<dbReference type="HOGENOM" id="CLU_2510551_0_0_5"/>
<name>H8K932_RICAC</name>
<sequence>MGSTKQERGLKNIHDFLTEYFNNILEQKNIPNLTILEECNILMKLRNINIKEILTPNTSFISKYEYKDIIALGFLITLGLYLMKY</sequence>
<dbReference type="Proteomes" id="UP000007589">
    <property type="component" value="Chromosome"/>
</dbReference>
<proteinExistence type="predicted"/>
<dbReference type="EMBL" id="CP003338">
    <property type="protein sequence ID" value="AFC70552.1"/>
    <property type="molecule type" value="Genomic_DNA"/>
</dbReference>
<dbReference type="STRING" id="1105110.MC5_00675"/>
<dbReference type="KEGG" id="rau:MC5_00675"/>
<keyword evidence="2" id="KW-1185">Reference proteome</keyword>
<evidence type="ECO:0000313" key="1">
    <source>
        <dbReference type="EMBL" id="AFC70552.1"/>
    </source>
</evidence>
<gene>
    <name evidence="1" type="ordered locus">MC5_00675</name>
</gene>
<evidence type="ECO:0000313" key="2">
    <source>
        <dbReference type="Proteomes" id="UP000007589"/>
    </source>
</evidence>
<dbReference type="AlphaFoldDB" id="H8K932"/>
<organism evidence="1 2">
    <name type="scientific">Rickettsia australis (strain Cutlack)</name>
    <dbReference type="NCBI Taxonomy" id="1105110"/>
    <lineage>
        <taxon>Bacteria</taxon>
        <taxon>Pseudomonadati</taxon>
        <taxon>Pseudomonadota</taxon>
        <taxon>Alphaproteobacteria</taxon>
        <taxon>Rickettsiales</taxon>
        <taxon>Rickettsiaceae</taxon>
        <taxon>Rickettsieae</taxon>
        <taxon>Rickettsia</taxon>
        <taxon>spotted fever group</taxon>
    </lineage>
</organism>
<protein>
    <submittedName>
        <fullName evidence="1">Uncharacterized protein</fullName>
    </submittedName>
</protein>
<reference evidence="2" key="1">
    <citation type="submission" date="2012-02" db="EMBL/GenBank/DDBJ databases">
        <title>Complete genome sequence of Rickettsia australis strain Cutlack.</title>
        <authorList>
            <person name="Johnson S.L."/>
            <person name="Munk A.C."/>
            <person name="Han S."/>
            <person name="Bruce D.C."/>
            <person name="Dasch G.A."/>
        </authorList>
    </citation>
    <scope>NUCLEOTIDE SEQUENCE [LARGE SCALE GENOMIC DNA]</scope>
    <source>
        <strain evidence="2">Cutlack</strain>
    </source>
</reference>
<accession>H8K932</accession>